<dbReference type="PANTHER" id="PTHR36302">
    <property type="entry name" value="BLR7088 PROTEIN"/>
    <property type="match status" value="1"/>
</dbReference>
<dbReference type="Gene3D" id="2.60.40.1890">
    <property type="entry name" value="PCu(A)C copper chaperone"/>
    <property type="match status" value="1"/>
</dbReference>
<evidence type="ECO:0000313" key="2">
    <source>
        <dbReference type="EMBL" id="REL25502.1"/>
    </source>
</evidence>
<evidence type="ECO:0000313" key="3">
    <source>
        <dbReference type="Proteomes" id="UP000256478"/>
    </source>
</evidence>
<proteinExistence type="predicted"/>
<gene>
    <name evidence="2" type="ORF">DXX93_02365</name>
</gene>
<dbReference type="EMBL" id="QUOU01000001">
    <property type="protein sequence ID" value="REL25502.1"/>
    <property type="molecule type" value="Genomic_DNA"/>
</dbReference>
<dbReference type="OrthoDB" id="9796962at2"/>
<name>A0A3E0TMZ1_9GAMM</name>
<sequence length="151" mass="16234">MRFFSKALIAVSLLSAAFTSLVQASDIEISQAYVREVIPGNSVTSAYMTINNQSSAAIKLVAATSSISPTIEIHEHTMHDGMMKMGQVAGITIGAGEQAVLQPMGLHLMVFDLAAPLKAGQQVTMTLAFEDNQKIDVTMPVRSIKQAKHHH</sequence>
<dbReference type="SUPFAM" id="SSF110087">
    <property type="entry name" value="DR1885-like metal-binding protein"/>
    <property type="match status" value="1"/>
</dbReference>
<keyword evidence="1" id="KW-0732">Signal</keyword>
<organism evidence="2 3">
    <name type="scientific">Thalassotalea euphylliae</name>
    <dbReference type="NCBI Taxonomy" id="1655234"/>
    <lineage>
        <taxon>Bacteria</taxon>
        <taxon>Pseudomonadati</taxon>
        <taxon>Pseudomonadota</taxon>
        <taxon>Gammaproteobacteria</taxon>
        <taxon>Alteromonadales</taxon>
        <taxon>Colwelliaceae</taxon>
        <taxon>Thalassotalea</taxon>
    </lineage>
</organism>
<dbReference type="RefSeq" id="WP_116006633.1">
    <property type="nucleotide sequence ID" value="NZ_QUOU01000001.1"/>
</dbReference>
<dbReference type="InterPro" id="IPR058248">
    <property type="entry name" value="Lxx211020-like"/>
</dbReference>
<dbReference type="PANTHER" id="PTHR36302:SF1">
    <property type="entry name" value="COPPER CHAPERONE PCU(A)C"/>
    <property type="match status" value="1"/>
</dbReference>
<dbReference type="Pfam" id="PF04314">
    <property type="entry name" value="PCuAC"/>
    <property type="match status" value="1"/>
</dbReference>
<reference evidence="2 3" key="1">
    <citation type="submission" date="2018-08" db="EMBL/GenBank/DDBJ databases">
        <title>Thalassotalea euphylliae genome.</title>
        <authorList>
            <person name="Summers S."/>
            <person name="Rice S.A."/>
            <person name="Freckelton M.L."/>
            <person name="Nedved B.T."/>
            <person name="Hadfield M.G."/>
        </authorList>
    </citation>
    <scope>NUCLEOTIDE SEQUENCE [LARGE SCALE GENOMIC DNA]</scope>
    <source>
        <strain evidence="2 3">H1</strain>
    </source>
</reference>
<protein>
    <submittedName>
        <fullName evidence="2">Copper chaperone PCu(A)C</fullName>
    </submittedName>
</protein>
<accession>A0A3E0TMZ1</accession>
<dbReference type="Proteomes" id="UP000256478">
    <property type="component" value="Unassembled WGS sequence"/>
</dbReference>
<dbReference type="InterPro" id="IPR007410">
    <property type="entry name" value="LpqE-like"/>
</dbReference>
<dbReference type="AlphaFoldDB" id="A0A3E0TMZ1"/>
<evidence type="ECO:0000256" key="1">
    <source>
        <dbReference type="SAM" id="SignalP"/>
    </source>
</evidence>
<feature type="chain" id="PRO_5017679298" evidence="1">
    <location>
        <begin position="25"/>
        <end position="151"/>
    </location>
</feature>
<feature type="signal peptide" evidence="1">
    <location>
        <begin position="1"/>
        <end position="24"/>
    </location>
</feature>
<dbReference type="InterPro" id="IPR036182">
    <property type="entry name" value="PCuAC_sf"/>
</dbReference>
<comment type="caution">
    <text evidence="2">The sequence shown here is derived from an EMBL/GenBank/DDBJ whole genome shotgun (WGS) entry which is preliminary data.</text>
</comment>